<dbReference type="PANTHER" id="PTHR12059">
    <property type="entry name" value="RIBOSOMAL PROTEIN L23-RELATED"/>
    <property type="match status" value="1"/>
</dbReference>
<keyword evidence="6" id="KW-1185">Reference proteome</keyword>
<keyword evidence="3" id="KW-0687">Ribonucleoprotein</keyword>
<dbReference type="AlphaFoldDB" id="A0A914GY06"/>
<evidence type="ECO:0000256" key="3">
    <source>
        <dbReference type="ARBA" id="ARBA00023274"/>
    </source>
</evidence>
<evidence type="ECO:0000256" key="1">
    <source>
        <dbReference type="ARBA" id="ARBA00006700"/>
    </source>
</evidence>
<dbReference type="GO" id="GO:0032543">
    <property type="term" value="P:mitochondrial translation"/>
    <property type="evidence" value="ECO:0007669"/>
    <property type="project" value="TreeGrafter"/>
</dbReference>
<evidence type="ECO:0000256" key="2">
    <source>
        <dbReference type="ARBA" id="ARBA00022980"/>
    </source>
</evidence>
<dbReference type="WBParaSite" id="Gr19_v10_g11422.t2">
    <property type="protein sequence ID" value="Gr19_v10_g11422.t2"/>
    <property type="gene ID" value="Gr19_v10_g11422"/>
</dbReference>
<name>A0A914GY06_GLORO</name>
<proteinExistence type="inferred from homology"/>
<sequence length="161" mass="19367">MTTRIPRLWQPGCSRPRVFLPDFCIKLVEQPKRGYKRIPRNAAVFEVDLRMSRLDIREYLEKIYKFPVRDVRTYVKIGDITWDYPKDVEKRKALWKEEDRKIAFVFFRVKDFIAEIPDLFSGQGSDEEINKMEKYQEQDLNAFNRRFVNRERAGIGEMLPV</sequence>
<dbReference type="GO" id="GO:0003735">
    <property type="term" value="F:structural constituent of ribosome"/>
    <property type="evidence" value="ECO:0007669"/>
    <property type="project" value="InterPro"/>
</dbReference>
<dbReference type="InterPro" id="IPR013025">
    <property type="entry name" value="Ribosomal_uL23-like"/>
</dbReference>
<dbReference type="InterPro" id="IPR012678">
    <property type="entry name" value="Ribosomal_uL23/eL15/eS24_sf"/>
</dbReference>
<evidence type="ECO:0000256" key="5">
    <source>
        <dbReference type="ARBA" id="ARBA00041375"/>
    </source>
</evidence>
<evidence type="ECO:0000313" key="6">
    <source>
        <dbReference type="Proteomes" id="UP000887572"/>
    </source>
</evidence>
<reference evidence="7" key="1">
    <citation type="submission" date="2022-11" db="UniProtKB">
        <authorList>
            <consortium name="WormBaseParasite"/>
        </authorList>
    </citation>
    <scope>IDENTIFICATION</scope>
</reference>
<evidence type="ECO:0000256" key="4">
    <source>
        <dbReference type="ARBA" id="ARBA00039977"/>
    </source>
</evidence>
<dbReference type="GO" id="GO:0005762">
    <property type="term" value="C:mitochondrial large ribosomal subunit"/>
    <property type="evidence" value="ECO:0007669"/>
    <property type="project" value="TreeGrafter"/>
</dbReference>
<accession>A0A914GY06</accession>
<dbReference type="SUPFAM" id="SSF54189">
    <property type="entry name" value="Ribosomal proteins S24e, L23 and L15e"/>
    <property type="match status" value="1"/>
</dbReference>
<evidence type="ECO:0000313" key="7">
    <source>
        <dbReference type="WBParaSite" id="Gr19_v10_g11422.t2"/>
    </source>
</evidence>
<comment type="similarity">
    <text evidence="1">Belongs to the universal ribosomal protein uL23 family.</text>
</comment>
<dbReference type="Proteomes" id="UP000887572">
    <property type="component" value="Unplaced"/>
</dbReference>
<protein>
    <recommendedName>
        <fullName evidence="4">Large ribosomal subunit protein uL23m</fullName>
    </recommendedName>
    <alternativeName>
        <fullName evidence="5">39S ribosomal protein L23, mitochondrial</fullName>
    </alternativeName>
</protein>
<dbReference type="PANTHER" id="PTHR12059:SF5">
    <property type="entry name" value="LARGE RIBOSOMAL SUBUNIT PROTEIN UL23M"/>
    <property type="match status" value="1"/>
</dbReference>
<organism evidence="6 7">
    <name type="scientific">Globodera rostochiensis</name>
    <name type="common">Golden nematode worm</name>
    <name type="synonym">Heterodera rostochiensis</name>
    <dbReference type="NCBI Taxonomy" id="31243"/>
    <lineage>
        <taxon>Eukaryota</taxon>
        <taxon>Metazoa</taxon>
        <taxon>Ecdysozoa</taxon>
        <taxon>Nematoda</taxon>
        <taxon>Chromadorea</taxon>
        <taxon>Rhabditida</taxon>
        <taxon>Tylenchina</taxon>
        <taxon>Tylenchomorpha</taxon>
        <taxon>Tylenchoidea</taxon>
        <taxon>Heteroderidae</taxon>
        <taxon>Heteroderinae</taxon>
        <taxon>Globodera</taxon>
    </lineage>
</organism>
<dbReference type="Gene3D" id="3.30.70.330">
    <property type="match status" value="1"/>
</dbReference>
<keyword evidence="2" id="KW-0689">Ribosomal protein</keyword>
<dbReference type="InterPro" id="IPR012677">
    <property type="entry name" value="Nucleotide-bd_a/b_plait_sf"/>
</dbReference>